<keyword evidence="2 6" id="KW-1003">Cell membrane</keyword>
<dbReference type="PANTHER" id="PTHR38344:SF1">
    <property type="entry name" value="INORGANIC CARBON TRANSPORTER SUBUNIT DABA-RELATED"/>
    <property type="match status" value="1"/>
</dbReference>
<sequence length="788" mass="83472">MNAHMTWTGPTLELFAAAEEAMRQIPPAFPLEATVAVNPWLGQVAEDRTLAAARMARVGGGRMFLPRDTVAAMVASGEVSQDDLAGAARAYGLSMDALSRALDETRAPEAPLPTVADLAQRADGIDWPGLVEDRIGHWAAAQFDKGQAFWPAPDAGAWAAWRAYASRDLTPGLAGLSGFASRVAAMPIDARAAFAEACGALGLTPDVAPLYFHRLLVTLSGWGQYARHLSWMAERDGGRDTTLFDLLTVRLAWDVALLEQGGTARAEAWDSARADFGRPITVDADTLRDAALQEAVDRGGERRLAETLAGDVATSTDDRPALQAAFCIDVRSERMRRALEASDPGLRTIGFAGFFGLAIKHCGHASDTVEARAPILVSPAVESRAADTGGSDTAERIRLRTVRAWGRFKRAAVSAFAFVEAAGPLYVGKLLRDGLGLGGAGEHDPVPTLDLPLADRVGAAERILRAMSLTDGFARLVLVCGHGARVTNAPHASALQCGACGGYSGDVNARLLAGLLNDGAVRAGLADRGIAIPGDTHFAAGLHDTVSDEVRVFEGDLPASHRADIERLRAALGKAGALARTERAGTLPHGSRDSLARRGRDWSELRPEWGLAGCNGFIAAPRARTAGRDLGGRVFLHDYDWRQDTEAKTLEQILSAPVVVASWIALQYHGSAVAPETFGAGNKLLHNVVGGFGVLEGNGGALRAGLPRQSLHDGESLRHVPSRLVVAVEAPEEMISKALDRQSAVRDLFDNGWLTLVTLNPAGGVGRRYEDGAWFDRDCGDVTVSVAA</sequence>
<protein>
    <recommendedName>
        <fullName evidence="6">Probable inorganic carbon transporter subunit DabA</fullName>
    </recommendedName>
</protein>
<dbReference type="STRING" id="313368.SAMN04488012_1181"/>
<comment type="function">
    <text evidence="6">Part of an energy-coupled inorganic carbon pump.</text>
</comment>
<evidence type="ECO:0000256" key="5">
    <source>
        <dbReference type="ARBA" id="ARBA00023136"/>
    </source>
</evidence>
<keyword evidence="5 6" id="KW-0472">Membrane</keyword>
<dbReference type="EMBL" id="FQZA01000018">
    <property type="protein sequence ID" value="SHJ75236.1"/>
    <property type="molecule type" value="Genomic_DNA"/>
</dbReference>
<name>A0A1M6LVL9_9RHOB</name>
<feature type="binding site" evidence="6">
    <location>
        <position position="329"/>
    </location>
    <ligand>
        <name>Zn(2+)</name>
        <dbReference type="ChEBI" id="CHEBI:29105"/>
    </ligand>
</feature>
<feature type="binding site" evidence="6">
    <location>
        <position position="497"/>
    </location>
    <ligand>
        <name>Zn(2+)</name>
        <dbReference type="ChEBI" id="CHEBI:29105"/>
    </ligand>
</feature>
<evidence type="ECO:0000256" key="1">
    <source>
        <dbReference type="ARBA" id="ARBA00022448"/>
    </source>
</evidence>
<dbReference type="GO" id="GO:0008270">
    <property type="term" value="F:zinc ion binding"/>
    <property type="evidence" value="ECO:0007669"/>
    <property type="project" value="UniProtKB-UniRule"/>
</dbReference>
<evidence type="ECO:0000313" key="7">
    <source>
        <dbReference type="EMBL" id="SHJ75236.1"/>
    </source>
</evidence>
<keyword evidence="4 6" id="KW-0862">Zinc</keyword>
<dbReference type="Proteomes" id="UP000184040">
    <property type="component" value="Unassembled WGS sequence"/>
</dbReference>
<dbReference type="Pfam" id="PF10070">
    <property type="entry name" value="DabA"/>
    <property type="match status" value="1"/>
</dbReference>
<keyword evidence="8" id="KW-1185">Reference proteome</keyword>
<keyword evidence="3 6" id="KW-0479">Metal-binding</keyword>
<dbReference type="InterPro" id="IPR018752">
    <property type="entry name" value="DabA"/>
</dbReference>
<feature type="binding site" evidence="6">
    <location>
        <position position="327"/>
    </location>
    <ligand>
        <name>Zn(2+)</name>
        <dbReference type="ChEBI" id="CHEBI:29105"/>
    </ligand>
</feature>
<evidence type="ECO:0000256" key="3">
    <source>
        <dbReference type="ARBA" id="ARBA00022723"/>
    </source>
</evidence>
<comment type="subunit">
    <text evidence="6">Forms a complex with DabB.</text>
</comment>
<evidence type="ECO:0000256" key="2">
    <source>
        <dbReference type="ARBA" id="ARBA00022475"/>
    </source>
</evidence>
<comment type="subcellular location">
    <subcellularLocation>
        <location evidence="6">Cell membrane</location>
        <topology evidence="6">Peripheral membrane protein</topology>
    </subcellularLocation>
</comment>
<dbReference type="PANTHER" id="PTHR38344">
    <property type="entry name" value="UPF0753 PROTEIN AQ_863"/>
    <property type="match status" value="1"/>
</dbReference>
<comment type="cofactor">
    <cofactor evidence="6">
        <name>Zn(2+)</name>
        <dbReference type="ChEBI" id="CHEBI:29105"/>
    </cofactor>
</comment>
<keyword evidence="1 6" id="KW-0813">Transport</keyword>
<gene>
    <name evidence="6" type="primary">dabA</name>
    <name evidence="7" type="ORF">SAMN04488012_1181</name>
</gene>
<proteinExistence type="inferred from homology"/>
<evidence type="ECO:0000313" key="8">
    <source>
        <dbReference type="Proteomes" id="UP000184040"/>
    </source>
</evidence>
<organism evidence="7 8">
    <name type="scientific">Palleronia salina</name>
    <dbReference type="NCBI Taxonomy" id="313368"/>
    <lineage>
        <taxon>Bacteria</taxon>
        <taxon>Pseudomonadati</taxon>
        <taxon>Pseudomonadota</taxon>
        <taxon>Alphaproteobacteria</taxon>
        <taxon>Rhodobacterales</taxon>
        <taxon>Roseobacteraceae</taxon>
        <taxon>Palleronia</taxon>
    </lineage>
</organism>
<feature type="binding site" evidence="6">
    <location>
        <position position="482"/>
    </location>
    <ligand>
        <name>Zn(2+)</name>
        <dbReference type="ChEBI" id="CHEBI:29105"/>
    </ligand>
</feature>
<reference evidence="7 8" key="1">
    <citation type="submission" date="2016-11" db="EMBL/GenBank/DDBJ databases">
        <authorList>
            <person name="Jaros S."/>
            <person name="Januszkiewicz K."/>
            <person name="Wedrychowicz H."/>
        </authorList>
    </citation>
    <scope>NUCLEOTIDE SEQUENCE [LARGE SCALE GENOMIC DNA]</scope>
    <source>
        <strain evidence="7 8">DSM 26892</strain>
    </source>
</reference>
<comment type="similarity">
    <text evidence="6">Belongs to the inorganic carbon transporter (TC 9.A.2) DabA family.</text>
</comment>
<accession>A0A1M6LVL9</accession>
<evidence type="ECO:0000256" key="4">
    <source>
        <dbReference type="ARBA" id="ARBA00022833"/>
    </source>
</evidence>
<dbReference type="HAMAP" id="MF_01871">
    <property type="entry name" value="DabA"/>
    <property type="match status" value="1"/>
</dbReference>
<dbReference type="AlphaFoldDB" id="A0A1M6LVL9"/>
<evidence type="ECO:0000256" key="6">
    <source>
        <dbReference type="HAMAP-Rule" id="MF_01871"/>
    </source>
</evidence>
<dbReference type="GO" id="GO:0005886">
    <property type="term" value="C:plasma membrane"/>
    <property type="evidence" value="ECO:0007669"/>
    <property type="project" value="UniProtKB-SubCell"/>
</dbReference>